<dbReference type="PANTHER" id="PTHR15691">
    <property type="entry name" value="WASH COMPLEX SUBUNIT 5"/>
    <property type="match status" value="1"/>
</dbReference>
<name>A0A3P7J8C3_STRVU</name>
<organism evidence="2 3">
    <name type="scientific">Strongylus vulgaris</name>
    <name type="common">Blood worm</name>
    <dbReference type="NCBI Taxonomy" id="40348"/>
    <lineage>
        <taxon>Eukaryota</taxon>
        <taxon>Metazoa</taxon>
        <taxon>Ecdysozoa</taxon>
        <taxon>Nematoda</taxon>
        <taxon>Chromadorea</taxon>
        <taxon>Rhabditida</taxon>
        <taxon>Rhabditina</taxon>
        <taxon>Rhabditomorpha</taxon>
        <taxon>Strongyloidea</taxon>
        <taxon>Strongylidae</taxon>
        <taxon>Strongylus</taxon>
    </lineage>
</organism>
<dbReference type="GO" id="GO:0007032">
    <property type="term" value="P:endosome organization"/>
    <property type="evidence" value="ECO:0007669"/>
    <property type="project" value="TreeGrafter"/>
</dbReference>
<dbReference type="Pfam" id="PF10266">
    <property type="entry name" value="Strumpellin"/>
    <property type="match status" value="1"/>
</dbReference>
<dbReference type="OrthoDB" id="5873755at2759"/>
<protein>
    <submittedName>
        <fullName evidence="2">Uncharacterized protein</fullName>
    </submittedName>
</protein>
<reference evidence="2 3" key="1">
    <citation type="submission" date="2018-11" db="EMBL/GenBank/DDBJ databases">
        <authorList>
            <consortium name="Pathogen Informatics"/>
        </authorList>
    </citation>
    <scope>NUCLEOTIDE SEQUENCE [LARGE SCALE GENOMIC DNA]</scope>
</reference>
<dbReference type="GO" id="GO:0051125">
    <property type="term" value="P:regulation of actin nucleation"/>
    <property type="evidence" value="ECO:0007669"/>
    <property type="project" value="TreeGrafter"/>
</dbReference>
<evidence type="ECO:0000313" key="2">
    <source>
        <dbReference type="EMBL" id="VDM81611.1"/>
    </source>
</evidence>
<dbReference type="EMBL" id="UYYB01113753">
    <property type="protein sequence ID" value="VDM81611.1"/>
    <property type="molecule type" value="Genomic_DNA"/>
</dbReference>
<dbReference type="GO" id="GO:0071203">
    <property type="term" value="C:WASH complex"/>
    <property type="evidence" value="ECO:0007669"/>
    <property type="project" value="InterPro"/>
</dbReference>
<dbReference type="Proteomes" id="UP000270094">
    <property type="component" value="Unassembled WGS sequence"/>
</dbReference>
<evidence type="ECO:0000313" key="3">
    <source>
        <dbReference type="Proteomes" id="UP000270094"/>
    </source>
</evidence>
<dbReference type="GO" id="GO:0005768">
    <property type="term" value="C:endosome"/>
    <property type="evidence" value="ECO:0007669"/>
    <property type="project" value="TreeGrafter"/>
</dbReference>
<sequence>MADFEENFSLAEATYTISNLSLGVSRMALKKVGVVSINPKELLEEGIRRELALELPSLLNCNDKPGPLEDVLNHLSDTLQSFRRAFIYMCEHVDINGYDMWREEIDSIVHRMANELKEKKLPTVVSFDLHIVIGVMSIFPSS</sequence>
<dbReference type="GO" id="GO:0030041">
    <property type="term" value="P:actin filament polymerization"/>
    <property type="evidence" value="ECO:0007669"/>
    <property type="project" value="TreeGrafter"/>
</dbReference>
<dbReference type="PANTHER" id="PTHR15691:SF6">
    <property type="entry name" value="WASH COMPLEX SUBUNIT 5"/>
    <property type="match status" value="1"/>
</dbReference>
<proteinExistence type="inferred from homology"/>
<dbReference type="GO" id="GO:0140285">
    <property type="term" value="P:endosome fission"/>
    <property type="evidence" value="ECO:0007669"/>
    <property type="project" value="TreeGrafter"/>
</dbReference>
<dbReference type="AlphaFoldDB" id="A0A3P7J8C3"/>
<gene>
    <name evidence="2" type="ORF">SVUK_LOCUS16609</name>
</gene>
<keyword evidence="3" id="KW-1185">Reference proteome</keyword>
<evidence type="ECO:0000256" key="1">
    <source>
        <dbReference type="ARBA" id="ARBA00006224"/>
    </source>
</evidence>
<dbReference type="InterPro" id="IPR019393">
    <property type="entry name" value="WASH_strumpellin"/>
</dbReference>
<accession>A0A3P7J8C3</accession>
<comment type="similarity">
    <text evidence="1">Belongs to the strumpellin family.</text>
</comment>